<comment type="caution">
    <text evidence="2">The sequence shown here is derived from an EMBL/GenBank/DDBJ whole genome shotgun (WGS) entry which is preliminary data.</text>
</comment>
<dbReference type="InterPro" id="IPR039018">
    <property type="entry name" value="VapC20-like"/>
</dbReference>
<gene>
    <name evidence="2" type="ORF">UV54_C0003G0008</name>
</gene>
<dbReference type="PANTHER" id="PTHR42188">
    <property type="entry name" value="23S RRNA-SPECIFIC ENDONUCLEASE VAPC20"/>
    <property type="match status" value="1"/>
</dbReference>
<dbReference type="PANTHER" id="PTHR42188:SF1">
    <property type="entry name" value="23S RRNA-SPECIFIC ENDONUCLEASE VAPC20"/>
    <property type="match status" value="1"/>
</dbReference>
<dbReference type="Gene3D" id="3.40.50.1010">
    <property type="entry name" value="5'-nuclease"/>
    <property type="match status" value="1"/>
</dbReference>
<dbReference type="Pfam" id="PF01850">
    <property type="entry name" value="PIN"/>
    <property type="match status" value="1"/>
</dbReference>
<dbReference type="EMBL" id="LCEW01000003">
    <property type="protein sequence ID" value="KKS80553.1"/>
    <property type="molecule type" value="Genomic_DNA"/>
</dbReference>
<dbReference type="STRING" id="1618369.UV54_C0003G0008"/>
<accession>A0A0G1F149</accession>
<dbReference type="GO" id="GO:0004521">
    <property type="term" value="F:RNA endonuclease activity"/>
    <property type="evidence" value="ECO:0007669"/>
    <property type="project" value="InterPro"/>
</dbReference>
<organism evidence="2 3">
    <name type="scientific">Candidatus Beckwithbacteria bacterium GW2011_GWA2_43_10</name>
    <dbReference type="NCBI Taxonomy" id="1618369"/>
    <lineage>
        <taxon>Bacteria</taxon>
        <taxon>Candidatus Beckwithiibacteriota</taxon>
    </lineage>
</organism>
<feature type="domain" description="PIN" evidence="1">
    <location>
        <begin position="29"/>
        <end position="153"/>
    </location>
</feature>
<dbReference type="SUPFAM" id="SSF88723">
    <property type="entry name" value="PIN domain-like"/>
    <property type="match status" value="1"/>
</dbReference>
<dbReference type="AlphaFoldDB" id="A0A0G1F149"/>
<dbReference type="InterPro" id="IPR002716">
    <property type="entry name" value="PIN_dom"/>
</dbReference>
<reference evidence="2 3" key="1">
    <citation type="journal article" date="2015" name="Nature">
        <title>rRNA introns, odd ribosomes, and small enigmatic genomes across a large radiation of phyla.</title>
        <authorList>
            <person name="Brown C.T."/>
            <person name="Hug L.A."/>
            <person name="Thomas B.C."/>
            <person name="Sharon I."/>
            <person name="Castelle C.J."/>
            <person name="Singh A."/>
            <person name="Wilkins M.J."/>
            <person name="Williams K.H."/>
            <person name="Banfield J.F."/>
        </authorList>
    </citation>
    <scope>NUCLEOTIDE SEQUENCE [LARGE SCALE GENOMIC DNA]</scope>
</reference>
<dbReference type="Proteomes" id="UP000034213">
    <property type="component" value="Unassembled WGS sequence"/>
</dbReference>
<sequence>MKHWSNGRQTRSAAPATLNTINMPTISKIFIDTNVFVAIKDDKDSTHDRAILLLKTLKSKKVRFFTSSDVIGESITVISKKLGKLAAIEFLNHANNYAKEIFIDKFLHKEAKDFFKRAKSKKISFIDCSSVVAMKRNKIKSIFSFDRDFKKLGVKLAK</sequence>
<evidence type="ECO:0000259" key="1">
    <source>
        <dbReference type="Pfam" id="PF01850"/>
    </source>
</evidence>
<dbReference type="GO" id="GO:0016075">
    <property type="term" value="P:rRNA catabolic process"/>
    <property type="evidence" value="ECO:0007669"/>
    <property type="project" value="TreeGrafter"/>
</dbReference>
<evidence type="ECO:0000313" key="3">
    <source>
        <dbReference type="Proteomes" id="UP000034213"/>
    </source>
</evidence>
<dbReference type="InterPro" id="IPR029060">
    <property type="entry name" value="PIN-like_dom_sf"/>
</dbReference>
<evidence type="ECO:0000313" key="2">
    <source>
        <dbReference type="EMBL" id="KKS80553.1"/>
    </source>
</evidence>
<protein>
    <recommendedName>
        <fullName evidence="1">PIN domain-containing protein</fullName>
    </recommendedName>
</protein>
<proteinExistence type="predicted"/>
<name>A0A0G1F149_9BACT</name>